<accession>A0A212J2Y6</accession>
<protein>
    <recommendedName>
        <fullName evidence="3">thioredoxin-dependent peroxiredoxin</fullName>
        <ecNumber evidence="3">1.11.1.24</ecNumber>
    </recommendedName>
    <alternativeName>
        <fullName evidence="9">Thioredoxin peroxidase</fullName>
    </alternativeName>
    <alternativeName>
        <fullName evidence="11">Thioredoxin-dependent peroxiredoxin Bcp</fullName>
    </alternativeName>
</protein>
<evidence type="ECO:0000256" key="13">
    <source>
        <dbReference type="PIRSR" id="PIRSR000239-1"/>
    </source>
</evidence>
<dbReference type="Gene3D" id="3.40.30.10">
    <property type="entry name" value="Glutaredoxin"/>
    <property type="match status" value="1"/>
</dbReference>
<dbReference type="AlphaFoldDB" id="A0A212J2Y6"/>
<keyword evidence="8" id="KW-0676">Redox-active center</keyword>
<comment type="function">
    <text evidence="1">Thiol-specific peroxidase that catalyzes the reduction of hydrogen peroxide and organic hydroperoxides to water and alcohols, respectively. Plays a role in cell protection against oxidative stress by detoxifying peroxides and as sensor of hydrogen peroxide-mediated signaling events.</text>
</comment>
<dbReference type="GO" id="GO:0045454">
    <property type="term" value="P:cell redox homeostasis"/>
    <property type="evidence" value="ECO:0007669"/>
    <property type="project" value="TreeGrafter"/>
</dbReference>
<comment type="similarity">
    <text evidence="10">Belongs to the peroxiredoxin family. BCP/PrxQ subfamily.</text>
</comment>
<comment type="subunit">
    <text evidence="2">Monomer.</text>
</comment>
<keyword evidence="5" id="KW-0049">Antioxidant</keyword>
<evidence type="ECO:0000256" key="6">
    <source>
        <dbReference type="ARBA" id="ARBA00023002"/>
    </source>
</evidence>
<evidence type="ECO:0000256" key="2">
    <source>
        <dbReference type="ARBA" id="ARBA00011245"/>
    </source>
</evidence>
<evidence type="ECO:0000256" key="3">
    <source>
        <dbReference type="ARBA" id="ARBA00013017"/>
    </source>
</evidence>
<reference evidence="15" key="1">
    <citation type="submission" date="2016-04" db="EMBL/GenBank/DDBJ databases">
        <authorList>
            <person name="Evans L.H."/>
            <person name="Alamgir A."/>
            <person name="Owens N."/>
            <person name="Weber N.D."/>
            <person name="Virtaneva K."/>
            <person name="Barbian K."/>
            <person name="Babar A."/>
            <person name="Rosenke K."/>
        </authorList>
    </citation>
    <scope>NUCLEOTIDE SEQUENCE</scope>
    <source>
        <strain evidence="15">86-1</strain>
    </source>
</reference>
<evidence type="ECO:0000256" key="5">
    <source>
        <dbReference type="ARBA" id="ARBA00022862"/>
    </source>
</evidence>
<dbReference type="GO" id="GO:0034599">
    <property type="term" value="P:cellular response to oxidative stress"/>
    <property type="evidence" value="ECO:0007669"/>
    <property type="project" value="TreeGrafter"/>
</dbReference>
<keyword evidence="7" id="KW-1015">Disulfide bond</keyword>
<dbReference type="FunFam" id="3.40.30.10:FF:000007">
    <property type="entry name" value="Thioredoxin-dependent thiol peroxidase"/>
    <property type="match status" value="1"/>
</dbReference>
<dbReference type="PANTHER" id="PTHR42801:SF4">
    <property type="entry name" value="AHPC_TSA FAMILY PROTEIN"/>
    <property type="match status" value="1"/>
</dbReference>
<comment type="catalytic activity">
    <reaction evidence="12">
        <text>a hydroperoxide + [thioredoxin]-dithiol = an alcohol + [thioredoxin]-disulfide + H2O</text>
        <dbReference type="Rhea" id="RHEA:62620"/>
        <dbReference type="Rhea" id="RHEA-COMP:10698"/>
        <dbReference type="Rhea" id="RHEA-COMP:10700"/>
        <dbReference type="ChEBI" id="CHEBI:15377"/>
        <dbReference type="ChEBI" id="CHEBI:29950"/>
        <dbReference type="ChEBI" id="CHEBI:30879"/>
        <dbReference type="ChEBI" id="CHEBI:35924"/>
        <dbReference type="ChEBI" id="CHEBI:50058"/>
        <dbReference type="EC" id="1.11.1.24"/>
    </reaction>
</comment>
<dbReference type="InterPro" id="IPR024706">
    <property type="entry name" value="Peroxiredoxin_AhpC-typ"/>
</dbReference>
<dbReference type="PANTHER" id="PTHR42801">
    <property type="entry name" value="THIOREDOXIN-DEPENDENT PEROXIDE REDUCTASE"/>
    <property type="match status" value="1"/>
</dbReference>
<feature type="domain" description="Thioredoxin" evidence="14">
    <location>
        <begin position="3"/>
        <end position="153"/>
    </location>
</feature>
<name>A0A212J2Y6_9BACT</name>
<keyword evidence="4 15" id="KW-0575">Peroxidase</keyword>
<sequence length="153" mass="17267">MALNIGDKIPDILGINQDEETVKSSDYAGQKLVLYFYPKDSTPGCTAEACSFRDNFSKLRKAGYQILGVSVDDEKAHKKFIEKQQLPFPLIADTDKKLVEAFGVWGEKTFMGRKFMGTFRTTFLIDESGVIEQIIGPKEIKTKEHAEQILKQL</sequence>
<evidence type="ECO:0000256" key="1">
    <source>
        <dbReference type="ARBA" id="ARBA00003330"/>
    </source>
</evidence>
<keyword evidence="6 15" id="KW-0560">Oxidoreductase</keyword>
<dbReference type="PROSITE" id="PS51352">
    <property type="entry name" value="THIOREDOXIN_2"/>
    <property type="match status" value="1"/>
</dbReference>
<dbReference type="SUPFAM" id="SSF52833">
    <property type="entry name" value="Thioredoxin-like"/>
    <property type="match status" value="1"/>
</dbReference>
<dbReference type="InterPro" id="IPR000866">
    <property type="entry name" value="AhpC/TSA"/>
</dbReference>
<evidence type="ECO:0000256" key="12">
    <source>
        <dbReference type="ARBA" id="ARBA00049091"/>
    </source>
</evidence>
<proteinExistence type="inferred from homology"/>
<evidence type="ECO:0000256" key="7">
    <source>
        <dbReference type="ARBA" id="ARBA00023157"/>
    </source>
</evidence>
<dbReference type="EC" id="1.11.1.24" evidence="3"/>
<evidence type="ECO:0000313" key="15">
    <source>
        <dbReference type="EMBL" id="SBV93819.1"/>
    </source>
</evidence>
<evidence type="ECO:0000256" key="8">
    <source>
        <dbReference type="ARBA" id="ARBA00023284"/>
    </source>
</evidence>
<gene>
    <name evidence="15" type="primary">bcp</name>
    <name evidence="15" type="ORF">KL86DYS1_10966</name>
</gene>
<dbReference type="GO" id="GO:0005737">
    <property type="term" value="C:cytoplasm"/>
    <property type="evidence" value="ECO:0007669"/>
    <property type="project" value="TreeGrafter"/>
</dbReference>
<evidence type="ECO:0000256" key="9">
    <source>
        <dbReference type="ARBA" id="ARBA00032824"/>
    </source>
</evidence>
<organism evidence="15">
    <name type="scientific">uncultured Dysgonomonas sp</name>
    <dbReference type="NCBI Taxonomy" id="206096"/>
    <lineage>
        <taxon>Bacteria</taxon>
        <taxon>Pseudomonadati</taxon>
        <taxon>Bacteroidota</taxon>
        <taxon>Bacteroidia</taxon>
        <taxon>Bacteroidales</taxon>
        <taxon>Dysgonomonadaceae</taxon>
        <taxon>Dysgonomonas</taxon>
        <taxon>environmental samples</taxon>
    </lineage>
</organism>
<dbReference type="InterPro" id="IPR050924">
    <property type="entry name" value="Peroxiredoxin_BCP/PrxQ"/>
</dbReference>
<dbReference type="CDD" id="cd03017">
    <property type="entry name" value="PRX_BCP"/>
    <property type="match status" value="1"/>
</dbReference>
<dbReference type="RefSeq" id="WP_296938852.1">
    <property type="nucleotide sequence ID" value="NZ_LT599032.1"/>
</dbReference>
<dbReference type="GO" id="GO:0008379">
    <property type="term" value="F:thioredoxin peroxidase activity"/>
    <property type="evidence" value="ECO:0007669"/>
    <property type="project" value="TreeGrafter"/>
</dbReference>
<dbReference type="Pfam" id="PF00578">
    <property type="entry name" value="AhpC-TSA"/>
    <property type="match status" value="1"/>
</dbReference>
<dbReference type="PIRSF" id="PIRSF000239">
    <property type="entry name" value="AHPC"/>
    <property type="match status" value="1"/>
</dbReference>
<feature type="active site" description="Cysteine sulfenic acid (-SOH) intermediate; for peroxidase activity" evidence="13">
    <location>
        <position position="45"/>
    </location>
</feature>
<evidence type="ECO:0000256" key="4">
    <source>
        <dbReference type="ARBA" id="ARBA00022559"/>
    </source>
</evidence>
<evidence type="ECO:0000259" key="14">
    <source>
        <dbReference type="PROSITE" id="PS51352"/>
    </source>
</evidence>
<evidence type="ECO:0000256" key="10">
    <source>
        <dbReference type="ARBA" id="ARBA00038489"/>
    </source>
</evidence>
<dbReference type="InterPro" id="IPR013766">
    <property type="entry name" value="Thioredoxin_domain"/>
</dbReference>
<dbReference type="InterPro" id="IPR036249">
    <property type="entry name" value="Thioredoxin-like_sf"/>
</dbReference>
<dbReference type="NCBIfam" id="NF006960">
    <property type="entry name" value="PRK09437.1"/>
    <property type="match status" value="1"/>
</dbReference>
<evidence type="ECO:0000256" key="11">
    <source>
        <dbReference type="ARBA" id="ARBA00042639"/>
    </source>
</evidence>
<dbReference type="EMBL" id="FLUM01000001">
    <property type="protein sequence ID" value="SBV93819.1"/>
    <property type="molecule type" value="Genomic_DNA"/>
</dbReference>